<evidence type="ECO:0000313" key="2">
    <source>
        <dbReference type="EMBL" id="KIN95852.1"/>
    </source>
</evidence>
<name>A0A0C3IFS8_PISTI</name>
<evidence type="ECO:0000313" key="3">
    <source>
        <dbReference type="Proteomes" id="UP000054217"/>
    </source>
</evidence>
<dbReference type="OrthoDB" id="2711895at2759"/>
<protein>
    <submittedName>
        <fullName evidence="2">Uncharacterized protein</fullName>
    </submittedName>
</protein>
<gene>
    <name evidence="2" type="ORF">M404DRAFT_33819</name>
</gene>
<evidence type="ECO:0000256" key="1">
    <source>
        <dbReference type="SAM" id="MobiDB-lite"/>
    </source>
</evidence>
<dbReference type="AlphaFoldDB" id="A0A0C3IFS8"/>
<dbReference type="Proteomes" id="UP000054217">
    <property type="component" value="Unassembled WGS sequence"/>
</dbReference>
<sequence length="451" mass="52060">MSAGTGLDSPGFCFDSRTYYLHLSYSRGGRQLRRSATSVPAIKTQESMLERQRQSSRIQHPTSMDMEPGGSSFYFCFTDFDLRTHDSRVDDDLEGRSQRVTEQQVRRSHGSIAGLARRLRFNLQQRSSETWDPTSIYTERDGSGFSFNFATFYLLLHRTRVGDSVEDGTRRHTAQRPRQLRDARREAIKGTLRTSARVLLRVAAQQWILELQQDTQEARGIEAMPSGLEGPKFSFFFGVLYLRLRCFREYKPSQSIDESSSSDVPVVRREIWYLRGSASDVQVARVRGWEVTYEKGQQTVGVKRRDAAQRCYYEWGEWVQYTRGRMLTLQCSIEGKEMFNDEGREAARRILAMTTGLDVDRQPHKIGSVIRWRQSTMGTDPELDSSSFRFDFKMLYLRLRYSRGNRYLRQVAVAIRESTTSFEQSTHESKTYNEIDARPLPSEGEEDGVGS</sequence>
<dbReference type="EMBL" id="KN832059">
    <property type="protein sequence ID" value="KIN95852.1"/>
    <property type="molecule type" value="Genomic_DNA"/>
</dbReference>
<feature type="compositionally biased region" description="Basic and acidic residues" evidence="1">
    <location>
        <begin position="425"/>
        <end position="437"/>
    </location>
</feature>
<feature type="region of interest" description="Disordered" evidence="1">
    <location>
        <begin position="419"/>
        <end position="451"/>
    </location>
</feature>
<reference evidence="3" key="2">
    <citation type="submission" date="2015-01" db="EMBL/GenBank/DDBJ databases">
        <title>Evolutionary Origins and Diversification of the Mycorrhizal Mutualists.</title>
        <authorList>
            <consortium name="DOE Joint Genome Institute"/>
            <consortium name="Mycorrhizal Genomics Consortium"/>
            <person name="Kohler A."/>
            <person name="Kuo A."/>
            <person name="Nagy L.G."/>
            <person name="Floudas D."/>
            <person name="Copeland A."/>
            <person name="Barry K.W."/>
            <person name="Cichocki N."/>
            <person name="Veneault-Fourrey C."/>
            <person name="LaButti K."/>
            <person name="Lindquist E.A."/>
            <person name="Lipzen A."/>
            <person name="Lundell T."/>
            <person name="Morin E."/>
            <person name="Murat C."/>
            <person name="Riley R."/>
            <person name="Ohm R."/>
            <person name="Sun H."/>
            <person name="Tunlid A."/>
            <person name="Henrissat B."/>
            <person name="Grigoriev I.V."/>
            <person name="Hibbett D.S."/>
            <person name="Martin F."/>
        </authorList>
    </citation>
    <scope>NUCLEOTIDE SEQUENCE [LARGE SCALE GENOMIC DNA]</scope>
    <source>
        <strain evidence="3">Marx 270</strain>
    </source>
</reference>
<proteinExistence type="predicted"/>
<keyword evidence="3" id="KW-1185">Reference proteome</keyword>
<feature type="region of interest" description="Disordered" evidence="1">
    <location>
        <begin position="166"/>
        <end position="185"/>
    </location>
</feature>
<accession>A0A0C3IFS8</accession>
<dbReference type="InParanoid" id="A0A0C3IFS8"/>
<reference evidence="2 3" key="1">
    <citation type="submission" date="2014-04" db="EMBL/GenBank/DDBJ databases">
        <authorList>
            <consortium name="DOE Joint Genome Institute"/>
            <person name="Kuo A."/>
            <person name="Kohler A."/>
            <person name="Costa M.D."/>
            <person name="Nagy L.G."/>
            <person name="Floudas D."/>
            <person name="Copeland A."/>
            <person name="Barry K.W."/>
            <person name="Cichocki N."/>
            <person name="Veneault-Fourrey C."/>
            <person name="LaButti K."/>
            <person name="Lindquist E.A."/>
            <person name="Lipzen A."/>
            <person name="Lundell T."/>
            <person name="Morin E."/>
            <person name="Murat C."/>
            <person name="Sun H."/>
            <person name="Tunlid A."/>
            <person name="Henrissat B."/>
            <person name="Grigoriev I.V."/>
            <person name="Hibbett D.S."/>
            <person name="Martin F."/>
            <person name="Nordberg H.P."/>
            <person name="Cantor M.N."/>
            <person name="Hua S.X."/>
        </authorList>
    </citation>
    <scope>NUCLEOTIDE SEQUENCE [LARGE SCALE GENOMIC DNA]</scope>
    <source>
        <strain evidence="2 3">Marx 270</strain>
    </source>
</reference>
<organism evidence="2 3">
    <name type="scientific">Pisolithus tinctorius Marx 270</name>
    <dbReference type="NCBI Taxonomy" id="870435"/>
    <lineage>
        <taxon>Eukaryota</taxon>
        <taxon>Fungi</taxon>
        <taxon>Dikarya</taxon>
        <taxon>Basidiomycota</taxon>
        <taxon>Agaricomycotina</taxon>
        <taxon>Agaricomycetes</taxon>
        <taxon>Agaricomycetidae</taxon>
        <taxon>Boletales</taxon>
        <taxon>Sclerodermatineae</taxon>
        <taxon>Pisolithaceae</taxon>
        <taxon>Pisolithus</taxon>
    </lineage>
</organism>
<dbReference type="HOGENOM" id="CLU_607086_0_0_1"/>